<accession>A0A482TXQ9</accession>
<reference evidence="2 3" key="1">
    <citation type="submission" date="2019-01" db="EMBL/GenBank/DDBJ databases">
        <title>Flavobacterium sp. nov. isolated from arctic soil.</title>
        <authorList>
            <person name="Kim D.-U."/>
        </authorList>
    </citation>
    <scope>NUCLEOTIDE SEQUENCE [LARGE SCALE GENOMIC DNA]</scope>
    <source>
        <strain evidence="2 3">Kopri-42</strain>
    </source>
</reference>
<proteinExistence type="predicted"/>
<dbReference type="EMBL" id="QNVY02000001">
    <property type="protein sequence ID" value="RYJ52774.1"/>
    <property type="molecule type" value="Genomic_DNA"/>
</dbReference>
<dbReference type="OrthoDB" id="1247025at2"/>
<organism evidence="2 3">
    <name type="scientific">Flavobacterium petrolei</name>
    <dbReference type="NCBI Taxonomy" id="2259594"/>
    <lineage>
        <taxon>Bacteria</taxon>
        <taxon>Pseudomonadati</taxon>
        <taxon>Bacteroidota</taxon>
        <taxon>Flavobacteriia</taxon>
        <taxon>Flavobacteriales</taxon>
        <taxon>Flavobacteriaceae</taxon>
        <taxon>Flavobacterium</taxon>
    </lineage>
</organism>
<keyword evidence="1" id="KW-0472">Membrane</keyword>
<dbReference type="AlphaFoldDB" id="A0A482TXQ9"/>
<evidence type="ECO:0000256" key="1">
    <source>
        <dbReference type="SAM" id="Phobius"/>
    </source>
</evidence>
<keyword evidence="1" id="KW-1133">Transmembrane helix</keyword>
<comment type="caution">
    <text evidence="2">The sequence shown here is derived from an EMBL/GenBank/DDBJ whole genome shotgun (WGS) entry which is preliminary data.</text>
</comment>
<name>A0A482TXQ9_9FLAO</name>
<keyword evidence="1" id="KW-0812">Transmembrane</keyword>
<gene>
    <name evidence="2" type="ORF">DR871_001600</name>
</gene>
<dbReference type="Proteomes" id="UP000253235">
    <property type="component" value="Unassembled WGS sequence"/>
</dbReference>
<keyword evidence="3" id="KW-1185">Reference proteome</keyword>
<feature type="transmembrane region" description="Helical" evidence="1">
    <location>
        <begin position="52"/>
        <end position="72"/>
    </location>
</feature>
<protein>
    <submittedName>
        <fullName evidence="2">Uncharacterized protein</fullName>
    </submittedName>
</protein>
<evidence type="ECO:0000313" key="3">
    <source>
        <dbReference type="Proteomes" id="UP000253235"/>
    </source>
</evidence>
<dbReference type="RefSeq" id="WP_113665147.1">
    <property type="nucleotide sequence ID" value="NZ_QNVY02000001.1"/>
</dbReference>
<sequence length="238" mass="26611">MEPNKLETLFKEQLNSREIKPSEMAWSKLDAMLTAADPSNSEQAKQKPKTKFPWLFMAASFVGFLLIGTVYFGQKGNAIEYKENEVVIQNSVAPKTTVVPESTIRLMEEEKGLVDNVVSKSTSGPNKTPVLEKKSIIVNKNSNQNQVAEVSINNQKTEQKLIKSQASNITVDELLAVARNPSKKENQLNQKPVVHVNASNLLSQVDEELELSFREKVISKVIKNYQTVKVALANRNLE</sequence>
<evidence type="ECO:0000313" key="2">
    <source>
        <dbReference type="EMBL" id="RYJ52774.1"/>
    </source>
</evidence>